<dbReference type="InterPro" id="IPR013011">
    <property type="entry name" value="PTS_EIIB_2"/>
</dbReference>
<dbReference type="OrthoDB" id="6603449at2"/>
<dbReference type="SUPFAM" id="SSF52794">
    <property type="entry name" value="PTS system IIB component-like"/>
    <property type="match status" value="1"/>
</dbReference>
<dbReference type="AlphaFoldDB" id="A0A1M7IA68"/>
<dbReference type="PROSITE" id="PS51099">
    <property type="entry name" value="PTS_EIIB_TYPE_2"/>
    <property type="match status" value="1"/>
</dbReference>
<organism evidence="3 4">
    <name type="scientific">Caldanaerovirga acetigignens</name>
    <dbReference type="NCBI Taxonomy" id="447595"/>
    <lineage>
        <taxon>Bacteria</taxon>
        <taxon>Bacillati</taxon>
        <taxon>Bacillota</taxon>
        <taxon>Clostridia</taxon>
        <taxon>Thermosediminibacterales</taxon>
        <taxon>Thermosediminibacteraceae</taxon>
        <taxon>Caldanaerovirga</taxon>
    </lineage>
</organism>
<name>A0A1M7IA68_9FIRM</name>
<keyword evidence="4" id="KW-1185">Reference proteome</keyword>
<evidence type="ECO:0000259" key="2">
    <source>
        <dbReference type="PROSITE" id="PS51099"/>
    </source>
</evidence>
<dbReference type="CDD" id="cd05563">
    <property type="entry name" value="PTS_IIB_ascorbate"/>
    <property type="match status" value="1"/>
</dbReference>
<proteinExistence type="predicted"/>
<keyword evidence="1" id="KW-0808">Transferase</keyword>
<dbReference type="Gene3D" id="3.40.50.2300">
    <property type="match status" value="1"/>
</dbReference>
<evidence type="ECO:0000313" key="4">
    <source>
        <dbReference type="Proteomes" id="UP000184375"/>
    </source>
</evidence>
<dbReference type="EMBL" id="FRCR01000004">
    <property type="protein sequence ID" value="SHM37539.1"/>
    <property type="molecule type" value="Genomic_DNA"/>
</dbReference>
<dbReference type="InterPro" id="IPR003501">
    <property type="entry name" value="PTS_EIIB_2/3"/>
</dbReference>
<dbReference type="GO" id="GO:0009401">
    <property type="term" value="P:phosphoenolpyruvate-dependent sugar phosphotransferase system"/>
    <property type="evidence" value="ECO:0007669"/>
    <property type="project" value="InterPro"/>
</dbReference>
<dbReference type="Proteomes" id="UP000184375">
    <property type="component" value="Unassembled WGS sequence"/>
</dbReference>
<dbReference type="STRING" id="447595.SAMN05660826_00901"/>
<protein>
    <submittedName>
        <fullName evidence="3">PTS system, ascorbate-specific IIB component</fullName>
    </submittedName>
</protein>
<accession>A0A1M7IA68</accession>
<dbReference type="InterPro" id="IPR036095">
    <property type="entry name" value="PTS_EIIB-like_sf"/>
</dbReference>
<gene>
    <name evidence="3" type="ORF">SAMN05660826_00901</name>
</gene>
<reference evidence="4" key="1">
    <citation type="submission" date="2016-11" db="EMBL/GenBank/DDBJ databases">
        <authorList>
            <person name="Varghese N."/>
            <person name="Submissions S."/>
        </authorList>
    </citation>
    <scope>NUCLEOTIDE SEQUENCE [LARGE SCALE GENOMIC DNA]</scope>
    <source>
        <strain evidence="4">DSM 18802</strain>
    </source>
</reference>
<dbReference type="RefSeq" id="WP_073255285.1">
    <property type="nucleotide sequence ID" value="NZ_FRCR01000004.1"/>
</dbReference>
<feature type="domain" description="PTS EIIB type-2" evidence="2">
    <location>
        <begin position="5"/>
        <end position="95"/>
    </location>
</feature>
<dbReference type="Pfam" id="PF02302">
    <property type="entry name" value="PTS_IIB"/>
    <property type="match status" value="1"/>
</dbReference>
<evidence type="ECO:0000313" key="3">
    <source>
        <dbReference type="EMBL" id="SHM37539.1"/>
    </source>
</evidence>
<sequence>MGEKIKIVAACGVGMGSSLILKMTIEDIIRELGINAAVEHADIGSVKSANPDIVVVQTFHEEKVRDAAKAVVAIDDFFNKEKLKEKLIAAFNELRGM</sequence>
<evidence type="ECO:0000256" key="1">
    <source>
        <dbReference type="ARBA" id="ARBA00022679"/>
    </source>
</evidence>
<dbReference type="GO" id="GO:0008982">
    <property type="term" value="F:protein-N(PI)-phosphohistidine-sugar phosphotransferase activity"/>
    <property type="evidence" value="ECO:0007669"/>
    <property type="project" value="InterPro"/>
</dbReference>